<evidence type="ECO:0000313" key="5">
    <source>
        <dbReference type="Proteomes" id="UP001324427"/>
    </source>
</evidence>
<dbReference type="Proteomes" id="UP001324427">
    <property type="component" value="Unassembled WGS sequence"/>
</dbReference>
<dbReference type="EMBL" id="JAVFHQ010000053">
    <property type="protein sequence ID" value="KAK4541423.1"/>
    <property type="molecule type" value="Genomic_DNA"/>
</dbReference>
<sequence>MLSSGSWTAPSACLRCQLRQVLVGLRPRHPAVLQGSRQLSTTASLQQDDAAATAQLDRQRPPRRDERSYVYRHIHPNGRIIGKPGRRQRQSFEQLATKSLGKPSEVIVLHDVVEEARPAKQLAHQQGGRGRGIAALSVEDMEAAVPAHEEGEVGRGEQYEVNTSIDALRPEMSVLEQRDFNSLVQQLLDGYNVRQLARYLVQSSTHAPAHTAVAQSKLDKDHVQIHVTAWQAGRTPLEQRIGRVASTKGDVGKASLAQQIMRNAWAISIGTEEQRLGEVELYLQPWQVKMMFDLNFEDKPAISTFIDSPLLLRASDVQPYRPDNVLRITARRQDAGEIARQLQVKFASVHRLDMDLNVFKPLLGRYGRPMILELLFRDDDIKYVSDRTGSVIEVEAGGKLAIYTLQDHEYHRFQARRLLLSLLDLPSPHDTRTIVPSDNSTGAGRQRALRTYPGSEDALSLTAFPAQDLHRRYQGKELVRLTAPANKPAASTETRQAAAQIPLEHSVMGAPGEAKRFGRLVGVLDTIPPPAVTSDDRRAHEASDSPWRLSRRGSSSPWRAEFCVLLRTSAETSTPAARTLEDLTVAAHSLVPLHQQPGLAQLLSYFKPLQRPASVATTALGGDRLSDSPAPERTAPYLVAHFLPAPFTKQGVNVLKTLPRIAITFRFDPQTQKLQLFDVKAALKRQAMQLPFPGQAVDVAFTRASTIYLNLDPKKRYRYPALDDFTDRLQTSIQHGSGTLDAMAELDIKLPWWVMRRSAAHKPETQPKEDTAVAYLLDRLEQVQTMDFVPDNDGGQTPREPVDPEMRMLLEQWPEGMFLRLREVDGGVSGGRRTELSLIDGGKRSTSDSISATHSGRVDAPKSAADGGSSETAAAAAAAAGHDDRKRAKGTEPGTSKAASTSAAHLSLPLTTTALRLLRMLTRANAGQLPMLTYDYDGSGSTSSLLSGATKRAR</sequence>
<name>A0AAV9J8Y1_9PEZI</name>
<feature type="domain" description="SLS1 C-terminal" evidence="3">
    <location>
        <begin position="474"/>
        <end position="848"/>
    </location>
</feature>
<gene>
    <name evidence="4" type="ORF">LTR36_008024</name>
</gene>
<organism evidence="4 5">
    <name type="scientific">Oleoguttula mirabilis</name>
    <dbReference type="NCBI Taxonomy" id="1507867"/>
    <lineage>
        <taxon>Eukaryota</taxon>
        <taxon>Fungi</taxon>
        <taxon>Dikarya</taxon>
        <taxon>Ascomycota</taxon>
        <taxon>Pezizomycotina</taxon>
        <taxon>Dothideomycetes</taxon>
        <taxon>Dothideomycetidae</taxon>
        <taxon>Mycosphaerellales</taxon>
        <taxon>Teratosphaeriaceae</taxon>
        <taxon>Oleoguttula</taxon>
    </lineage>
</organism>
<feature type="compositionally biased region" description="Polar residues" evidence="1">
    <location>
        <begin position="893"/>
        <end position="904"/>
    </location>
</feature>
<keyword evidence="5" id="KW-1185">Reference proteome</keyword>
<dbReference type="PANTHER" id="PTHR37919">
    <property type="entry name" value="PROTEIN CBG05606"/>
    <property type="match status" value="1"/>
</dbReference>
<dbReference type="InterPro" id="IPR048401">
    <property type="entry name" value="SLS1_C"/>
</dbReference>
<feature type="compositionally biased region" description="Low complexity" evidence="1">
    <location>
        <begin position="863"/>
        <end position="880"/>
    </location>
</feature>
<evidence type="ECO:0000256" key="1">
    <source>
        <dbReference type="SAM" id="MobiDB-lite"/>
    </source>
</evidence>
<reference evidence="4 5" key="1">
    <citation type="submission" date="2021-11" db="EMBL/GenBank/DDBJ databases">
        <title>Black yeast isolated from Biological Soil Crust.</title>
        <authorList>
            <person name="Kurbessoian T."/>
        </authorList>
    </citation>
    <scope>NUCLEOTIDE SEQUENCE [LARGE SCALE GENOMIC DNA]</scope>
    <source>
        <strain evidence="4 5">CCFEE 5522</strain>
    </source>
</reference>
<evidence type="ECO:0000313" key="4">
    <source>
        <dbReference type="EMBL" id="KAK4541423.1"/>
    </source>
</evidence>
<accession>A0AAV9J8Y1</accession>
<protein>
    <submittedName>
        <fullName evidence="4">Uncharacterized protein</fullName>
    </submittedName>
</protein>
<dbReference type="Pfam" id="PF20776">
    <property type="entry name" value="SLS1_N"/>
    <property type="match status" value="1"/>
</dbReference>
<dbReference type="PANTHER" id="PTHR37919:SF2">
    <property type="entry name" value="EXPERA DOMAIN-CONTAINING PROTEIN"/>
    <property type="match status" value="1"/>
</dbReference>
<feature type="domain" description="SLS1 N-terminal" evidence="2">
    <location>
        <begin position="157"/>
        <end position="269"/>
    </location>
</feature>
<feature type="region of interest" description="Disordered" evidence="1">
    <location>
        <begin position="528"/>
        <end position="554"/>
    </location>
</feature>
<evidence type="ECO:0000259" key="3">
    <source>
        <dbReference type="Pfam" id="PF20778"/>
    </source>
</evidence>
<dbReference type="AlphaFoldDB" id="A0AAV9J8Y1"/>
<evidence type="ECO:0000259" key="2">
    <source>
        <dbReference type="Pfam" id="PF20776"/>
    </source>
</evidence>
<feature type="compositionally biased region" description="Basic and acidic residues" evidence="1">
    <location>
        <begin position="881"/>
        <end position="890"/>
    </location>
</feature>
<comment type="caution">
    <text evidence="4">The sequence shown here is derived from an EMBL/GenBank/DDBJ whole genome shotgun (WGS) entry which is preliminary data.</text>
</comment>
<dbReference type="InterPro" id="IPR048400">
    <property type="entry name" value="SLS1_N"/>
</dbReference>
<feature type="region of interest" description="Disordered" evidence="1">
    <location>
        <begin position="830"/>
        <end position="904"/>
    </location>
</feature>
<feature type="compositionally biased region" description="Basic and acidic residues" evidence="1">
    <location>
        <begin position="534"/>
        <end position="543"/>
    </location>
</feature>
<proteinExistence type="predicted"/>
<dbReference type="Pfam" id="PF20778">
    <property type="entry name" value="SLS1_C"/>
    <property type="match status" value="1"/>
</dbReference>